<dbReference type="PANTHER" id="PTHR45913">
    <property type="entry name" value="EPM2A-INTERACTING PROTEIN 1"/>
    <property type="match status" value="1"/>
</dbReference>
<reference evidence="1 2" key="1">
    <citation type="journal article" date="2014" name="Genome Biol. Evol.">
        <title>The genome of the myxosporean Thelohanellus kitauei shows adaptations to nutrient acquisition within its fish host.</title>
        <authorList>
            <person name="Yang Y."/>
            <person name="Xiong J."/>
            <person name="Zhou Z."/>
            <person name="Huo F."/>
            <person name="Miao W."/>
            <person name="Ran C."/>
            <person name="Liu Y."/>
            <person name="Zhang J."/>
            <person name="Feng J."/>
            <person name="Wang M."/>
            <person name="Wang M."/>
            <person name="Wang L."/>
            <person name="Yao B."/>
        </authorList>
    </citation>
    <scope>NUCLEOTIDE SEQUENCE [LARGE SCALE GENOMIC DNA]</scope>
    <source>
        <strain evidence="1">Wuqing</strain>
    </source>
</reference>
<proteinExistence type="predicted"/>
<dbReference type="PANTHER" id="PTHR45913:SF5">
    <property type="entry name" value="GENERAL TRANSCRIPTION FACTOR II-I REPEAT DOMAIN-CONTAINING PROTEIN 2A-LIKE PROTEIN"/>
    <property type="match status" value="1"/>
</dbReference>
<comment type="caution">
    <text evidence="1">The sequence shown here is derived from an EMBL/GenBank/DDBJ whole genome shotgun (WGS) entry which is preliminary data.</text>
</comment>
<name>A0A0C2JCF4_THEKT</name>
<keyword evidence="2" id="KW-1185">Reference proteome</keyword>
<organism evidence="1 2">
    <name type="scientific">Thelohanellus kitauei</name>
    <name type="common">Myxosporean</name>
    <dbReference type="NCBI Taxonomy" id="669202"/>
    <lineage>
        <taxon>Eukaryota</taxon>
        <taxon>Metazoa</taxon>
        <taxon>Cnidaria</taxon>
        <taxon>Myxozoa</taxon>
        <taxon>Myxosporea</taxon>
        <taxon>Bivalvulida</taxon>
        <taxon>Platysporina</taxon>
        <taxon>Myxobolidae</taxon>
        <taxon>Thelohanellus</taxon>
    </lineage>
</organism>
<dbReference type="OrthoDB" id="1101576at2759"/>
<dbReference type="AlphaFoldDB" id="A0A0C2JCF4"/>
<gene>
    <name evidence="1" type="ORF">RF11_14114</name>
</gene>
<dbReference type="EMBL" id="JWZT01003425">
    <property type="protein sequence ID" value="KII66868.1"/>
    <property type="molecule type" value="Genomic_DNA"/>
</dbReference>
<protein>
    <submittedName>
        <fullName evidence="1">Uncharacterized protein</fullName>
    </submittedName>
</protein>
<dbReference type="Proteomes" id="UP000031668">
    <property type="component" value="Unassembled WGS sequence"/>
</dbReference>
<evidence type="ECO:0000313" key="1">
    <source>
        <dbReference type="EMBL" id="KII66868.1"/>
    </source>
</evidence>
<sequence>MVVAKDYNVQRHSEYNHREFEQYIGNLSEDKLADLERPLKKQHLSRNTIAERVVDVAHDLESQRSRKKTIYISLMESLDRLGVDWKNAESLVTGGEPQMIGRKLQKLNVKPDFCNFDCIVHQESLCSLILKVGNMKGCPVADLSNNARLTDLSFLVDIMEHINELSRKTHGRNKLLVDLYERIYAFGSKFELWEKKFGENNPFHFPTLKSLLSDMGLLMMFTRIITLCNRKKPVHHKYTNSSRGVTNGKNRNSMLFNLKDRFDSVDNGKLYTSTEQKYPMLNACSARIFSIFRTTYTLAPDFEELATAKRCKIYETTNY</sequence>
<evidence type="ECO:0000313" key="2">
    <source>
        <dbReference type="Proteomes" id="UP000031668"/>
    </source>
</evidence>
<accession>A0A0C2JCF4</accession>